<reference evidence="1 2" key="2">
    <citation type="journal article" date="2017" name="Nature">
        <title>The Apostasia genome and the evolution of orchids.</title>
        <authorList>
            <person name="Zhang G.Q."/>
            <person name="Liu K.W."/>
            <person name="Li Z."/>
            <person name="Lohaus R."/>
            <person name="Hsiao Y.Y."/>
            <person name="Niu S.C."/>
            <person name="Wang J.Y."/>
            <person name="Lin Y.C."/>
            <person name="Xu Q."/>
            <person name="Chen L.J."/>
            <person name="Yoshida K."/>
            <person name="Fujiwara S."/>
            <person name="Wang Z.W."/>
            <person name="Zhang Y.Q."/>
            <person name="Mitsuda N."/>
            <person name="Wang M."/>
            <person name="Liu G.H."/>
            <person name="Pecoraro L."/>
            <person name="Huang H.X."/>
            <person name="Xiao X.J."/>
            <person name="Lin M."/>
            <person name="Wu X.Y."/>
            <person name="Wu W.L."/>
            <person name="Chen Y.Y."/>
            <person name="Chang S.B."/>
            <person name="Sakamoto S."/>
            <person name="Ohme-Takagi M."/>
            <person name="Yagi M."/>
            <person name="Zeng S.J."/>
            <person name="Shen C.Y."/>
            <person name="Yeh C.M."/>
            <person name="Luo Y.B."/>
            <person name="Tsai W.C."/>
            <person name="Van de Peer Y."/>
            <person name="Liu Z.J."/>
        </authorList>
    </citation>
    <scope>NUCLEOTIDE SEQUENCE [LARGE SCALE GENOMIC DNA]</scope>
    <source>
        <tissue evidence="1">The whole plant</tissue>
    </source>
</reference>
<sequence length="54" mass="6225">MKISYMKAWDARRKAIESIFGTYEESYRSLLCFMEVIRLSQPGTVYNVELVGGS</sequence>
<gene>
    <name evidence="1" type="ORF">MA16_Dca010265</name>
</gene>
<evidence type="ECO:0000313" key="1">
    <source>
        <dbReference type="EMBL" id="PKU70145.1"/>
    </source>
</evidence>
<keyword evidence="2" id="KW-1185">Reference proteome</keyword>
<dbReference type="EMBL" id="KZ502946">
    <property type="protein sequence ID" value="PKU70145.1"/>
    <property type="molecule type" value="Genomic_DNA"/>
</dbReference>
<organism evidence="1 2">
    <name type="scientific">Dendrobium catenatum</name>
    <dbReference type="NCBI Taxonomy" id="906689"/>
    <lineage>
        <taxon>Eukaryota</taxon>
        <taxon>Viridiplantae</taxon>
        <taxon>Streptophyta</taxon>
        <taxon>Embryophyta</taxon>
        <taxon>Tracheophyta</taxon>
        <taxon>Spermatophyta</taxon>
        <taxon>Magnoliopsida</taxon>
        <taxon>Liliopsida</taxon>
        <taxon>Asparagales</taxon>
        <taxon>Orchidaceae</taxon>
        <taxon>Epidendroideae</taxon>
        <taxon>Malaxideae</taxon>
        <taxon>Dendrobiinae</taxon>
        <taxon>Dendrobium</taxon>
    </lineage>
</organism>
<dbReference type="Proteomes" id="UP000233837">
    <property type="component" value="Unassembled WGS sequence"/>
</dbReference>
<accession>A0A2I0W3B3</accession>
<reference evidence="1 2" key="1">
    <citation type="journal article" date="2016" name="Sci. Rep.">
        <title>The Dendrobium catenatum Lindl. genome sequence provides insights into polysaccharide synthase, floral development and adaptive evolution.</title>
        <authorList>
            <person name="Zhang G.Q."/>
            <person name="Xu Q."/>
            <person name="Bian C."/>
            <person name="Tsai W.C."/>
            <person name="Yeh C.M."/>
            <person name="Liu K.W."/>
            <person name="Yoshida K."/>
            <person name="Zhang L.S."/>
            <person name="Chang S.B."/>
            <person name="Chen F."/>
            <person name="Shi Y."/>
            <person name="Su Y.Y."/>
            <person name="Zhang Y.Q."/>
            <person name="Chen L.J."/>
            <person name="Yin Y."/>
            <person name="Lin M."/>
            <person name="Huang H."/>
            <person name="Deng H."/>
            <person name="Wang Z.W."/>
            <person name="Zhu S.L."/>
            <person name="Zhao X."/>
            <person name="Deng C."/>
            <person name="Niu S.C."/>
            <person name="Huang J."/>
            <person name="Wang M."/>
            <person name="Liu G.H."/>
            <person name="Yang H.J."/>
            <person name="Xiao X.J."/>
            <person name="Hsiao Y.Y."/>
            <person name="Wu W.L."/>
            <person name="Chen Y.Y."/>
            <person name="Mitsuda N."/>
            <person name="Ohme-Takagi M."/>
            <person name="Luo Y.B."/>
            <person name="Van de Peer Y."/>
            <person name="Liu Z.J."/>
        </authorList>
    </citation>
    <scope>NUCLEOTIDE SEQUENCE [LARGE SCALE GENOMIC DNA]</scope>
    <source>
        <tissue evidence="1">The whole plant</tissue>
    </source>
</reference>
<protein>
    <submittedName>
        <fullName evidence="1">Uncharacterized protein</fullName>
    </submittedName>
</protein>
<name>A0A2I0W3B3_9ASPA</name>
<proteinExistence type="predicted"/>
<dbReference type="AlphaFoldDB" id="A0A2I0W3B3"/>
<evidence type="ECO:0000313" key="2">
    <source>
        <dbReference type="Proteomes" id="UP000233837"/>
    </source>
</evidence>